<feature type="compositionally biased region" description="Basic and acidic residues" evidence="1">
    <location>
        <begin position="40"/>
        <end position="49"/>
    </location>
</feature>
<comment type="caution">
    <text evidence="2">The sequence shown here is derived from an EMBL/GenBank/DDBJ whole genome shotgun (WGS) entry which is preliminary data.</text>
</comment>
<accession>A0A8H7D7X6</accession>
<evidence type="ECO:0000313" key="3">
    <source>
        <dbReference type="Proteomes" id="UP000620124"/>
    </source>
</evidence>
<reference evidence="2" key="1">
    <citation type="submission" date="2020-05" db="EMBL/GenBank/DDBJ databases">
        <title>Mycena genomes resolve the evolution of fungal bioluminescence.</title>
        <authorList>
            <person name="Tsai I.J."/>
        </authorList>
    </citation>
    <scope>NUCLEOTIDE SEQUENCE</scope>
    <source>
        <strain evidence="2">CCC161011</strain>
    </source>
</reference>
<proteinExistence type="predicted"/>
<dbReference type="EMBL" id="JACAZI010000004">
    <property type="protein sequence ID" value="KAF7362742.1"/>
    <property type="molecule type" value="Genomic_DNA"/>
</dbReference>
<organism evidence="2 3">
    <name type="scientific">Mycena venus</name>
    <dbReference type="NCBI Taxonomy" id="2733690"/>
    <lineage>
        <taxon>Eukaryota</taxon>
        <taxon>Fungi</taxon>
        <taxon>Dikarya</taxon>
        <taxon>Basidiomycota</taxon>
        <taxon>Agaricomycotina</taxon>
        <taxon>Agaricomycetes</taxon>
        <taxon>Agaricomycetidae</taxon>
        <taxon>Agaricales</taxon>
        <taxon>Marasmiineae</taxon>
        <taxon>Mycenaceae</taxon>
        <taxon>Mycena</taxon>
    </lineage>
</organism>
<protein>
    <submittedName>
        <fullName evidence="2">Uncharacterized protein</fullName>
    </submittedName>
</protein>
<dbReference type="AlphaFoldDB" id="A0A8H7D7X6"/>
<sequence length="104" mass="11072">MSTLRSRVTTGKSTGATALTAMSSAKVITAATLGLPGRVTNRESLEGSADRPSSSQMTEKVVTPTAFADAVAARACIVGMYNQILRLEQSRSFVRQEVYATETR</sequence>
<gene>
    <name evidence="2" type="ORF">MVEN_00623600</name>
</gene>
<evidence type="ECO:0000313" key="2">
    <source>
        <dbReference type="EMBL" id="KAF7362742.1"/>
    </source>
</evidence>
<name>A0A8H7D7X6_9AGAR</name>
<evidence type="ECO:0000256" key="1">
    <source>
        <dbReference type="SAM" id="MobiDB-lite"/>
    </source>
</evidence>
<keyword evidence="3" id="KW-1185">Reference proteome</keyword>
<feature type="region of interest" description="Disordered" evidence="1">
    <location>
        <begin position="39"/>
        <end position="60"/>
    </location>
</feature>
<dbReference type="Proteomes" id="UP000620124">
    <property type="component" value="Unassembled WGS sequence"/>
</dbReference>